<protein>
    <recommendedName>
        <fullName evidence="11">4-hydroxybenzoate polyprenyltransferase</fullName>
        <ecNumber evidence="11">2.5.1.39</ecNumber>
    </recommendedName>
</protein>
<evidence type="ECO:0000313" key="14">
    <source>
        <dbReference type="Proteomes" id="UP000242219"/>
    </source>
</evidence>
<dbReference type="PANTHER" id="PTHR11048">
    <property type="entry name" value="PRENYLTRANSFERASES"/>
    <property type="match status" value="1"/>
</dbReference>
<organism evidence="13 14">
    <name type="scientific">Candidatus Brocadia sapporoensis</name>
    <dbReference type="NCBI Taxonomy" id="392547"/>
    <lineage>
        <taxon>Bacteria</taxon>
        <taxon>Pseudomonadati</taxon>
        <taxon>Planctomycetota</taxon>
        <taxon>Candidatus Brocadiia</taxon>
        <taxon>Candidatus Brocadiales</taxon>
        <taxon>Candidatus Brocadiaceae</taxon>
        <taxon>Candidatus Brocadia</taxon>
    </lineage>
</organism>
<gene>
    <name evidence="13" type="ORF">BIY37_11515</name>
</gene>
<feature type="transmembrane region" description="Helical" evidence="12">
    <location>
        <begin position="263"/>
        <end position="288"/>
    </location>
</feature>
<dbReference type="GO" id="GO:0006744">
    <property type="term" value="P:ubiquinone biosynthetic process"/>
    <property type="evidence" value="ECO:0007669"/>
    <property type="project" value="UniProtKB-KW"/>
</dbReference>
<dbReference type="Gene3D" id="1.20.120.1780">
    <property type="entry name" value="UbiA prenyltransferase"/>
    <property type="match status" value="1"/>
</dbReference>
<feature type="transmembrane region" description="Helical" evidence="12">
    <location>
        <begin position="204"/>
        <end position="227"/>
    </location>
</feature>
<evidence type="ECO:0000256" key="9">
    <source>
        <dbReference type="ARBA" id="ARBA00022989"/>
    </source>
</evidence>
<keyword evidence="5" id="KW-0997">Cell inner membrane</keyword>
<dbReference type="FunFam" id="1.10.357.140:FF:000008">
    <property type="entry name" value="4-hydroxybenzoate octaprenyltransferase"/>
    <property type="match status" value="1"/>
</dbReference>
<feature type="transmembrane region" description="Helical" evidence="12">
    <location>
        <begin position="114"/>
        <end position="131"/>
    </location>
</feature>
<dbReference type="GO" id="GO:0005886">
    <property type="term" value="C:plasma membrane"/>
    <property type="evidence" value="ECO:0007669"/>
    <property type="project" value="TreeGrafter"/>
</dbReference>
<keyword evidence="10 12" id="KW-0472">Membrane</keyword>
<dbReference type="EC" id="2.5.1.39" evidence="11"/>
<comment type="subcellular location">
    <subcellularLocation>
        <location evidence="2">Membrane</location>
        <topology evidence="2">Multi-pass membrane protein</topology>
    </subcellularLocation>
</comment>
<evidence type="ECO:0000256" key="1">
    <source>
        <dbReference type="ARBA" id="ARBA00001946"/>
    </source>
</evidence>
<name>A0A1V6LXI8_9BACT</name>
<dbReference type="Gene3D" id="1.10.357.140">
    <property type="entry name" value="UbiA prenyltransferase"/>
    <property type="match status" value="1"/>
</dbReference>
<feature type="transmembrane region" description="Helical" evidence="12">
    <location>
        <begin position="138"/>
        <end position="158"/>
    </location>
</feature>
<evidence type="ECO:0000256" key="5">
    <source>
        <dbReference type="ARBA" id="ARBA00022519"/>
    </source>
</evidence>
<reference evidence="13 14" key="1">
    <citation type="journal article" date="2016" name="Genome Announc.">
        <title>Draft Genome Sequence of the Anaerobic Ammonium-Oxidizing Bacterium 'Candidatus Brocadia sp. 40'.</title>
        <authorList>
            <person name="Ali M."/>
            <person name="Haroon M.F."/>
            <person name="Narita Y."/>
            <person name="Zhang L."/>
            <person name="Rangel Shaw D."/>
            <person name="Okabe S."/>
            <person name="Saikaly P.E."/>
        </authorList>
    </citation>
    <scope>NUCLEOTIDE SEQUENCE [LARGE SCALE GENOMIC DNA]</scope>
    <source>
        <strain evidence="13 14">40</strain>
    </source>
</reference>
<feature type="transmembrane region" description="Helical" evidence="12">
    <location>
        <begin position="21"/>
        <end position="40"/>
    </location>
</feature>
<sequence length="289" mass="31966">MNFSNPWKKIVSILDLIKFSHTLFSFPFAVMSAFLAAGGFPGLKQLLLILAALITARSAAMSFNRLVDTAYDMHNPRTAYRVELQKKIGRRYLWVFTILCIVLFVFCAWMLNQLAFFMSPLAALIIFGYSYTKRFTHFSHFILGLALGLSPIGAWVGIQGTLTATPFLLAFAVVLWTAGFDIIYACQDLEHDVKSGLYSIPKKLGIRGALILSAVLHLFMVGVLLAVSHYTGLGIVYTIGVSIVAALLLYEHSLVKPKDLSRINTAFFTVNGIISVGLMGITLIDIFVR</sequence>
<keyword evidence="14" id="KW-1185">Reference proteome</keyword>
<keyword evidence="9 12" id="KW-1133">Transmembrane helix</keyword>
<feature type="transmembrane region" description="Helical" evidence="12">
    <location>
        <begin position="164"/>
        <end position="184"/>
    </location>
</feature>
<dbReference type="Proteomes" id="UP000242219">
    <property type="component" value="Unassembled WGS sequence"/>
</dbReference>
<dbReference type="FunFam" id="1.20.120.1780:FF:000001">
    <property type="entry name" value="4-hydroxybenzoate octaprenyltransferase"/>
    <property type="match status" value="1"/>
</dbReference>
<comment type="cofactor">
    <cofactor evidence="1">
        <name>Mg(2+)</name>
        <dbReference type="ChEBI" id="CHEBI:18420"/>
    </cofactor>
</comment>
<evidence type="ECO:0000256" key="10">
    <source>
        <dbReference type="ARBA" id="ARBA00023136"/>
    </source>
</evidence>
<evidence type="ECO:0000256" key="4">
    <source>
        <dbReference type="ARBA" id="ARBA00022475"/>
    </source>
</evidence>
<keyword evidence="7" id="KW-0831">Ubiquinone biosynthesis</keyword>
<dbReference type="CDD" id="cd13959">
    <property type="entry name" value="PT_UbiA_COQ2"/>
    <property type="match status" value="1"/>
</dbReference>
<dbReference type="RefSeq" id="WP_070067974.1">
    <property type="nucleotide sequence ID" value="NZ_MJUW02000114.1"/>
</dbReference>
<accession>A0A1V6LXI8</accession>
<feature type="transmembrane region" description="Helical" evidence="12">
    <location>
        <begin position="88"/>
        <end position="108"/>
    </location>
</feature>
<dbReference type="InterPro" id="IPR039653">
    <property type="entry name" value="Prenyltransferase"/>
</dbReference>
<evidence type="ECO:0000313" key="13">
    <source>
        <dbReference type="EMBL" id="OQD44850.1"/>
    </source>
</evidence>
<dbReference type="EMBL" id="MJUW02000114">
    <property type="protein sequence ID" value="OQD44850.1"/>
    <property type="molecule type" value="Genomic_DNA"/>
</dbReference>
<keyword evidence="6" id="KW-0808">Transferase</keyword>
<dbReference type="InterPro" id="IPR044878">
    <property type="entry name" value="UbiA_sf"/>
</dbReference>
<keyword evidence="8 12" id="KW-0812">Transmembrane</keyword>
<evidence type="ECO:0000256" key="6">
    <source>
        <dbReference type="ARBA" id="ARBA00022679"/>
    </source>
</evidence>
<evidence type="ECO:0000256" key="7">
    <source>
        <dbReference type="ARBA" id="ARBA00022688"/>
    </source>
</evidence>
<proteinExistence type="inferred from homology"/>
<evidence type="ECO:0000256" key="3">
    <source>
        <dbReference type="ARBA" id="ARBA00005985"/>
    </source>
</evidence>
<dbReference type="Pfam" id="PF01040">
    <property type="entry name" value="UbiA"/>
    <property type="match status" value="1"/>
</dbReference>
<evidence type="ECO:0000256" key="2">
    <source>
        <dbReference type="ARBA" id="ARBA00004141"/>
    </source>
</evidence>
<comment type="caution">
    <text evidence="13">The sequence shown here is derived from an EMBL/GenBank/DDBJ whole genome shotgun (WGS) entry which is preliminary data.</text>
</comment>
<dbReference type="InterPro" id="IPR000537">
    <property type="entry name" value="UbiA_prenyltransferase"/>
</dbReference>
<dbReference type="NCBIfam" id="TIGR01475">
    <property type="entry name" value="ubiA_other"/>
    <property type="match status" value="1"/>
</dbReference>
<evidence type="ECO:0000256" key="8">
    <source>
        <dbReference type="ARBA" id="ARBA00022692"/>
    </source>
</evidence>
<evidence type="ECO:0000256" key="12">
    <source>
        <dbReference type="SAM" id="Phobius"/>
    </source>
</evidence>
<dbReference type="GO" id="GO:0008412">
    <property type="term" value="F:4-hydroxybenzoate polyprenyltransferase activity"/>
    <property type="evidence" value="ECO:0007669"/>
    <property type="project" value="UniProtKB-EC"/>
</dbReference>
<evidence type="ECO:0000256" key="11">
    <source>
        <dbReference type="ARBA" id="ARBA00034524"/>
    </source>
</evidence>
<dbReference type="InterPro" id="IPR006371">
    <property type="entry name" value="Polyprenyltransferase_UbiA-li"/>
</dbReference>
<dbReference type="AlphaFoldDB" id="A0A1V6LXI8"/>
<feature type="transmembrane region" description="Helical" evidence="12">
    <location>
        <begin position="46"/>
        <end position="67"/>
    </location>
</feature>
<keyword evidence="4" id="KW-1003">Cell membrane</keyword>
<dbReference type="PANTHER" id="PTHR11048:SF28">
    <property type="entry name" value="4-HYDROXYBENZOATE POLYPRENYLTRANSFERASE, MITOCHONDRIAL"/>
    <property type="match status" value="1"/>
</dbReference>
<feature type="transmembrane region" description="Helical" evidence="12">
    <location>
        <begin position="233"/>
        <end position="251"/>
    </location>
</feature>
<comment type="similarity">
    <text evidence="3">Belongs to the UbiA prenyltransferase family.</text>
</comment>